<dbReference type="InterPro" id="IPR015424">
    <property type="entry name" value="PyrdxlP-dep_Trfase"/>
</dbReference>
<dbReference type="PANTHER" id="PTHR42735">
    <property type="match status" value="1"/>
</dbReference>
<evidence type="ECO:0000256" key="3">
    <source>
        <dbReference type="ARBA" id="ARBA00023239"/>
    </source>
</evidence>
<keyword evidence="3" id="KW-0456">Lyase</keyword>
<accession>A0A2I1CSV7</accession>
<evidence type="ECO:0000256" key="2">
    <source>
        <dbReference type="ARBA" id="ARBA00022898"/>
    </source>
</evidence>
<proteinExistence type="predicted"/>
<dbReference type="SUPFAM" id="SSF53383">
    <property type="entry name" value="PLP-dependent transferases"/>
    <property type="match status" value="1"/>
</dbReference>
<evidence type="ECO:0000313" key="5">
    <source>
        <dbReference type="EMBL" id="PKY00697.1"/>
    </source>
</evidence>
<dbReference type="AlphaFoldDB" id="A0A2I1CSV7"/>
<dbReference type="Gene3D" id="3.40.640.10">
    <property type="entry name" value="Type I PLP-dependent aspartate aminotransferase-like (Major domain)"/>
    <property type="match status" value="1"/>
</dbReference>
<evidence type="ECO:0000313" key="6">
    <source>
        <dbReference type="Proteomes" id="UP000234254"/>
    </source>
</evidence>
<dbReference type="GeneID" id="36545881"/>
<keyword evidence="6" id="KW-1185">Reference proteome</keyword>
<dbReference type="GO" id="GO:0030170">
    <property type="term" value="F:pyridoxal phosphate binding"/>
    <property type="evidence" value="ECO:0007669"/>
    <property type="project" value="InterPro"/>
</dbReference>
<dbReference type="PANTHER" id="PTHR42735:SF4">
    <property type="entry name" value="PYRIDOXAL PHOSPHATE-DEPENDENT DECARBOXYLASE FAMILY PROTEIN"/>
    <property type="match status" value="1"/>
</dbReference>
<dbReference type="InterPro" id="IPR015421">
    <property type="entry name" value="PyrdxlP-dep_Trfase_major"/>
</dbReference>
<name>A0A2I1CSV7_ASPC2</name>
<evidence type="ECO:0000256" key="4">
    <source>
        <dbReference type="PIRSR" id="PIRSR602129-50"/>
    </source>
</evidence>
<gene>
    <name evidence="5" type="ORF">P168DRAFT_299608</name>
</gene>
<dbReference type="OrthoDB" id="2161780at2759"/>
<feature type="modified residue" description="N6-(pyridoxal phosphate)lysine" evidence="4">
    <location>
        <position position="400"/>
    </location>
</feature>
<dbReference type="Proteomes" id="UP000234254">
    <property type="component" value="Unassembled WGS sequence"/>
</dbReference>
<dbReference type="GO" id="GO:0019752">
    <property type="term" value="P:carboxylic acid metabolic process"/>
    <property type="evidence" value="ECO:0007669"/>
    <property type="project" value="InterPro"/>
</dbReference>
<reference evidence="5" key="1">
    <citation type="submission" date="2016-12" db="EMBL/GenBank/DDBJ databases">
        <title>The genomes of Aspergillus section Nigri reveals drivers in fungal speciation.</title>
        <authorList>
            <consortium name="DOE Joint Genome Institute"/>
            <person name="Vesth T.C."/>
            <person name="Nybo J."/>
            <person name="Theobald S."/>
            <person name="Brandl J."/>
            <person name="Frisvad J.C."/>
            <person name="Nielsen K.F."/>
            <person name="Lyhne E.K."/>
            <person name="Kogle M.E."/>
            <person name="Kuo A."/>
            <person name="Riley R."/>
            <person name="Clum A."/>
            <person name="Nolan M."/>
            <person name="Lipzen A."/>
            <person name="Salamov A."/>
            <person name="Henrissat B."/>
            <person name="Wiebenga A."/>
            <person name="De vries R.P."/>
            <person name="Grigoriev I.V."/>
            <person name="Mortensen U.H."/>
            <person name="Andersen M.R."/>
            <person name="Baker S.E."/>
        </authorList>
    </citation>
    <scope>NUCLEOTIDE SEQUENCE</scope>
    <source>
        <strain evidence="5">IBT 28561</strain>
    </source>
</reference>
<dbReference type="InterPro" id="IPR050477">
    <property type="entry name" value="GrpII_AminoAcid_Decarb"/>
</dbReference>
<dbReference type="RefSeq" id="XP_024689291.1">
    <property type="nucleotide sequence ID" value="XM_024838357.1"/>
</dbReference>
<comment type="cofactor">
    <cofactor evidence="1 4">
        <name>pyridoxal 5'-phosphate</name>
        <dbReference type="ChEBI" id="CHEBI:597326"/>
    </cofactor>
</comment>
<dbReference type="Pfam" id="PF00282">
    <property type="entry name" value="Pyridoxal_deC"/>
    <property type="match status" value="1"/>
</dbReference>
<dbReference type="EMBL" id="MSFM01000013">
    <property type="protein sequence ID" value="PKY00697.1"/>
    <property type="molecule type" value="Genomic_DNA"/>
</dbReference>
<dbReference type="InterPro" id="IPR002129">
    <property type="entry name" value="PyrdxlP-dep_de-COase"/>
</dbReference>
<protein>
    <submittedName>
        <fullName evidence="5">Pyridoxal-dependent decarboxylase domain-containing protein</fullName>
    </submittedName>
</protein>
<dbReference type="GO" id="GO:0016830">
    <property type="term" value="F:carbon-carbon lyase activity"/>
    <property type="evidence" value="ECO:0007669"/>
    <property type="project" value="InterPro"/>
</dbReference>
<evidence type="ECO:0000256" key="1">
    <source>
        <dbReference type="ARBA" id="ARBA00001933"/>
    </source>
</evidence>
<dbReference type="VEuPathDB" id="FungiDB:P168DRAFT_299608"/>
<keyword evidence="2 4" id="KW-0663">Pyridoxal phosphate</keyword>
<comment type="caution">
    <text evidence="5">The sequence shown here is derived from an EMBL/GenBank/DDBJ whole genome shotgun (WGS) entry which is preliminary data.</text>
</comment>
<sequence length="957" mass="107529">MSSSNGVVNPHHVISSYFIGPRAENLPDFKNNLDTILDELEKAREAYHGSDGDFISQEVRDSATFNEIRVNFNAAVRKAAQLLGKHSIPFWHPRPFTTMTELKAGQQLCEMFGYNINPKKEDVPTAWGHITYDGTVANLESIWVARNLKFYPLSLYQAMKEDSLWFIADRFSVTTCVGEEKLFRDLSVWELLNLPPKVILGMADTLYQDFGITNKFLGKILTTYNIQTVGKDALERRFNIQKPRMYFHAKTSHYSWPKGGAIAGIGAGNMHGIELDLDGHIDIDDLQRELNRCLEERQPVYAVVAIMGSTEEGAADRLSSIIDLRKKFRTKGLSFLVHADAAWGGYFATMIPRKVMKEPYWGGGGYKAVKTVPSLALREDTLTDFLALKNADSITVDPHKAGYIPYPAGALTYRDGRMRFLVTWTSPYLTQGSLESIGVYGVEGSKPGAAAMATWLSNKTIGLNETGTADFLERPLSSLSAHYAAMHHAQTEKRFICIPFNRLPLEKLGYDSLSPEMNERRQAILEHIIRKDNDYISQNANIMTYIRELGSDLNINAFALNWYREDGTLNNDIEEANHLMRRVVNRLSITSVDQDPRKIPLYLTSTQFTPELYGKCALHFMKRLHLDQAPQDLWVLRNVVMSPFPTERDFIGQLMGYFQDIIKDEVVKGCWPRNKPGNDKVAFLLRGTDEVFLDFLACFHQATQRQQIIFSAELNPATKASYVKLKEENPEENITLVSVENIHLEDLVNRALKKENPTLKGSIGVKKYVPSPNYTLYGDNADKISTPGSISCDVTVTRVINSRPLNSANREPDYPPPNAALSASNVRLDRDLSAVVDEHLSEGLILTLTEFREVTMQPFPTTNGAIDLTTFFFSKGRKYSVKVYCDPNSASAAGPGLLEYLGSPIGQGTMELRDDVHIDVEGPNKDPFDHAPEPMEPWEKELDQIEAVLNGKRPSAV</sequence>
<organism evidence="5 6">
    <name type="scientific">Aspergillus campestris (strain IBT 28561)</name>
    <dbReference type="NCBI Taxonomy" id="1392248"/>
    <lineage>
        <taxon>Eukaryota</taxon>
        <taxon>Fungi</taxon>
        <taxon>Dikarya</taxon>
        <taxon>Ascomycota</taxon>
        <taxon>Pezizomycotina</taxon>
        <taxon>Eurotiomycetes</taxon>
        <taxon>Eurotiomycetidae</taxon>
        <taxon>Eurotiales</taxon>
        <taxon>Aspergillaceae</taxon>
        <taxon>Aspergillus</taxon>
        <taxon>Aspergillus subgen. Circumdati</taxon>
    </lineage>
</organism>